<protein>
    <recommendedName>
        <fullName evidence="1">Putative restriction endonuclease domain-containing protein</fullName>
    </recommendedName>
</protein>
<evidence type="ECO:0000313" key="3">
    <source>
        <dbReference type="Proteomes" id="UP000636960"/>
    </source>
</evidence>
<reference evidence="2" key="1">
    <citation type="submission" date="2021-01" db="EMBL/GenBank/DDBJ databases">
        <title>Whole genome shotgun sequence of Actinoplanes rishiriensis NBRC 108556.</title>
        <authorList>
            <person name="Komaki H."/>
            <person name="Tamura T."/>
        </authorList>
    </citation>
    <scope>NUCLEOTIDE SEQUENCE</scope>
    <source>
        <strain evidence="2">NBRC 108556</strain>
    </source>
</reference>
<proteinExistence type="predicted"/>
<name>A0A919JXV6_9ACTN</name>
<dbReference type="InterPro" id="IPR008538">
    <property type="entry name" value="Uma2"/>
</dbReference>
<keyword evidence="3" id="KW-1185">Reference proteome</keyword>
<dbReference type="EMBL" id="BOMV01000055">
    <property type="protein sequence ID" value="GIE97231.1"/>
    <property type="molecule type" value="Genomic_DNA"/>
</dbReference>
<dbReference type="InterPro" id="IPR012296">
    <property type="entry name" value="Nuclease_put_TT1808"/>
</dbReference>
<dbReference type="PANTHER" id="PTHR35400:SF3">
    <property type="entry name" value="SLL1072 PROTEIN"/>
    <property type="match status" value="1"/>
</dbReference>
<evidence type="ECO:0000313" key="2">
    <source>
        <dbReference type="EMBL" id="GIE97231.1"/>
    </source>
</evidence>
<accession>A0A919JXV6</accession>
<dbReference type="Proteomes" id="UP000636960">
    <property type="component" value="Unassembled WGS sequence"/>
</dbReference>
<dbReference type="Gene3D" id="3.90.1570.10">
    <property type="entry name" value="tt1808, chain A"/>
    <property type="match status" value="1"/>
</dbReference>
<dbReference type="Pfam" id="PF05685">
    <property type="entry name" value="Uma2"/>
    <property type="match status" value="1"/>
</dbReference>
<gene>
    <name evidence="2" type="ORF">Ari01nite_46960</name>
</gene>
<dbReference type="AlphaFoldDB" id="A0A919JXV6"/>
<dbReference type="InterPro" id="IPR011335">
    <property type="entry name" value="Restrct_endonuc-II-like"/>
</dbReference>
<evidence type="ECO:0000259" key="1">
    <source>
        <dbReference type="Pfam" id="PF05685"/>
    </source>
</evidence>
<dbReference type="SUPFAM" id="SSF52980">
    <property type="entry name" value="Restriction endonuclease-like"/>
    <property type="match status" value="1"/>
</dbReference>
<organism evidence="2 3">
    <name type="scientific">Paractinoplanes rishiriensis</name>
    <dbReference type="NCBI Taxonomy" id="1050105"/>
    <lineage>
        <taxon>Bacteria</taxon>
        <taxon>Bacillati</taxon>
        <taxon>Actinomycetota</taxon>
        <taxon>Actinomycetes</taxon>
        <taxon>Micromonosporales</taxon>
        <taxon>Micromonosporaceae</taxon>
        <taxon>Paractinoplanes</taxon>
    </lineage>
</organism>
<dbReference type="PANTHER" id="PTHR35400">
    <property type="entry name" value="SLR1083 PROTEIN"/>
    <property type="match status" value="1"/>
</dbReference>
<feature type="domain" description="Putative restriction endonuclease" evidence="1">
    <location>
        <begin position="24"/>
        <end position="187"/>
    </location>
</feature>
<comment type="caution">
    <text evidence="2">The sequence shown here is derived from an EMBL/GenBank/DDBJ whole genome shotgun (WGS) entry which is preliminary data.</text>
</comment>
<dbReference type="CDD" id="cd06260">
    <property type="entry name" value="DUF820-like"/>
    <property type="match status" value="1"/>
</dbReference>
<sequence>MTPACKTLAMSKASLDRPGPWTEAEYLALDRASDRIELIDGRLQVSPGPTWEHQEISFRLHTAIQEAASATKLRVAEGVNVRLATDRLVIPDLVVADLDRRRVGLVTDAAEVILVAESTSPSNADTDRTRKMRLYEVARIPWYLLVEPDMTDYESIRLRLFQLQGSEYTPHAIAEHGEILTANVPFPLAIATTDLIRP</sequence>